<organism evidence="2 3">
    <name type="scientific">Acinetobacter guillouiae</name>
    <name type="common">Acinetobacter genomosp. 11</name>
    <dbReference type="NCBI Taxonomy" id="106649"/>
    <lineage>
        <taxon>Bacteria</taxon>
        <taxon>Pseudomonadati</taxon>
        <taxon>Pseudomonadota</taxon>
        <taxon>Gammaproteobacteria</taxon>
        <taxon>Moraxellales</taxon>
        <taxon>Moraxellaceae</taxon>
        <taxon>Acinetobacter</taxon>
    </lineage>
</organism>
<evidence type="ECO:0000313" key="3">
    <source>
        <dbReference type="Proteomes" id="UP000887320"/>
    </source>
</evidence>
<feature type="signal peptide" evidence="1">
    <location>
        <begin position="1"/>
        <end position="20"/>
    </location>
</feature>
<evidence type="ECO:0008006" key="4">
    <source>
        <dbReference type="Google" id="ProtNLM"/>
    </source>
</evidence>
<evidence type="ECO:0000256" key="1">
    <source>
        <dbReference type="SAM" id="SignalP"/>
    </source>
</evidence>
<dbReference type="Proteomes" id="UP000887320">
    <property type="component" value="Unassembled WGS sequence"/>
</dbReference>
<feature type="chain" id="PRO_5036467447" description="Lipoprotein" evidence="1">
    <location>
        <begin position="21"/>
        <end position="323"/>
    </location>
</feature>
<accession>A0A8X8KDN1</accession>
<sequence>MKIKLLSFTIISSLFLTACGGDSDAGDYTTNNESEWFGYETGGSTQDINLFTKVKFSFNNKQMYINGEYNVDGSTQFLSSDLLSDYLATDGLYDAPKSKTDLGYQYATLKSKTATVWTFTPYSSRNYNQLELTEKFETVNLTGKAISPYINGFEHYAGSNIALSSIVGAYSSYYVQKLKGKTFPSGSTCLRSISSSTNTNFADLYSDNRLNNYNPSKYFKDGYISTTLGKFNLDLSRDMQLNTSVDAVAKIGSDYYPANYYTAGEYDILASQIKQYERDYQDAVAEFGKNSINAQLAEAYLNGLKSECTLFNKTASVAIDAVK</sequence>
<dbReference type="RefSeq" id="WP_056516011.1">
    <property type="nucleotide sequence ID" value="NZ_DAIOIM010000050.1"/>
</dbReference>
<keyword evidence="1" id="KW-0732">Signal</keyword>
<evidence type="ECO:0000313" key="2">
    <source>
        <dbReference type="EMBL" id="MCF0263740.1"/>
    </source>
</evidence>
<protein>
    <recommendedName>
        <fullName evidence="4">Lipoprotein</fullName>
    </recommendedName>
</protein>
<comment type="caution">
    <text evidence="2">The sequence shown here is derived from an EMBL/GenBank/DDBJ whole genome shotgun (WGS) entry which is preliminary data.</text>
</comment>
<name>A0A8X8KDN1_ACIGI</name>
<reference evidence="2" key="1">
    <citation type="submission" date="2021-07" db="EMBL/GenBank/DDBJ databases">
        <authorList>
            <person name="Fernandez M."/>
            <person name="Pereira P."/>
            <person name="Torres Tejerizo G.A."/>
            <person name="Gonzalez P."/>
            <person name="Agostini E."/>
        </authorList>
    </citation>
    <scope>NUCLEOTIDE SEQUENCE</scope>
    <source>
        <strain evidence="2">SFC 500-1A</strain>
    </source>
</reference>
<proteinExistence type="predicted"/>
<dbReference type="PROSITE" id="PS51257">
    <property type="entry name" value="PROKAR_LIPOPROTEIN"/>
    <property type="match status" value="1"/>
</dbReference>
<dbReference type="EMBL" id="JAHWXT010000001">
    <property type="protein sequence ID" value="MCF0263740.1"/>
    <property type="molecule type" value="Genomic_DNA"/>
</dbReference>
<dbReference type="AlphaFoldDB" id="A0A8X8KDN1"/>
<gene>
    <name evidence="2" type="ORF">KW868_04570</name>
</gene>